<protein>
    <recommendedName>
        <fullName evidence="3">snRNA-activating protein complex subunit 3</fullName>
    </recommendedName>
    <alternativeName>
        <fullName evidence="10">Small nuclear RNA-activating complex polypeptide 3</fullName>
    </alternativeName>
</protein>
<evidence type="ECO:0000313" key="13">
    <source>
        <dbReference type="RefSeq" id="XP_012370304.1"/>
    </source>
</evidence>
<dbReference type="GO" id="GO:0019185">
    <property type="term" value="C:snRNA-activating protein complex"/>
    <property type="evidence" value="ECO:0007669"/>
    <property type="project" value="TreeGrafter"/>
</dbReference>
<dbReference type="Pfam" id="PF12251">
    <property type="entry name" value="SNAPC3"/>
    <property type="match status" value="1"/>
</dbReference>
<dbReference type="InParanoid" id="A0A6P3VBA1"/>
<dbReference type="GO" id="GO:0042796">
    <property type="term" value="P:snRNA transcription by RNA polymerase III"/>
    <property type="evidence" value="ECO:0007669"/>
    <property type="project" value="TreeGrafter"/>
</dbReference>
<feature type="domain" description="Enolase N-terminal" evidence="11">
    <location>
        <begin position="3"/>
        <end position="74"/>
    </location>
</feature>
<proteinExistence type="inferred from homology"/>
<dbReference type="AlphaFoldDB" id="A0A6P3VBA1"/>
<evidence type="ECO:0000256" key="5">
    <source>
        <dbReference type="ARBA" id="ARBA00023125"/>
    </source>
</evidence>
<sequence length="420" mass="48840">MSILKMHAREIFDSRGNPTVEVDLYTSKGLFRAAVPNGASTGIYEALELRDNDKTRYLGKARAHSLHRSPFDFLMWTHIELQDFTWILGTPSAQMALLQPSTPASVGRHCEPVFLDKLKCLEEGEDPEVIPEDTELVTLRARKRFLEHREETITIDRACRQETFAYEMESHAMGKKPENPGDMVEEGELILSVNILYPIIFHKHKEHKPYQTMLVLGRQKLTELRDAICCVSDLQIGGEFSNNPDEAPEHISKDLYKSAFFYFEGTFYNDKRYPECRDLSRTIIEWSESHDRGYGKFQTARMEDFTFNDLNIKLGFPYLYCHQGDCEHVVVITDIRLAHHDDCLDRTLYPLLTKKHWLWTRKCFVCKMYTARWVTNSDSFAPEDPCFFCDVCFRMLHYDSEGNKLGEFLAYPYVDPGTFN</sequence>
<evidence type="ECO:0000256" key="9">
    <source>
        <dbReference type="ARBA" id="ARBA00025958"/>
    </source>
</evidence>
<name>A0A6P3VBA1_OCTDE</name>
<dbReference type="GO" id="GO:0003681">
    <property type="term" value="F:bent DNA binding"/>
    <property type="evidence" value="ECO:0007669"/>
    <property type="project" value="TreeGrafter"/>
</dbReference>
<accession>A0A6P3VBA1</accession>
<dbReference type="InterPro" id="IPR029017">
    <property type="entry name" value="Enolase-like_N"/>
</dbReference>
<evidence type="ECO:0000256" key="10">
    <source>
        <dbReference type="ARBA" id="ARBA00029606"/>
    </source>
</evidence>
<evidence type="ECO:0000256" key="7">
    <source>
        <dbReference type="ARBA" id="ARBA00023242"/>
    </source>
</evidence>
<evidence type="ECO:0000256" key="6">
    <source>
        <dbReference type="ARBA" id="ARBA00023163"/>
    </source>
</evidence>
<keyword evidence="12" id="KW-1185">Reference proteome</keyword>
<dbReference type="GO" id="GO:0000978">
    <property type="term" value="F:RNA polymerase II cis-regulatory region sequence-specific DNA binding"/>
    <property type="evidence" value="ECO:0007669"/>
    <property type="project" value="TreeGrafter"/>
</dbReference>
<dbReference type="GO" id="GO:0005634">
    <property type="term" value="C:nucleus"/>
    <property type="evidence" value="ECO:0007669"/>
    <property type="project" value="UniProtKB-SubCell"/>
</dbReference>
<keyword evidence="4" id="KW-0805">Transcription regulation</keyword>
<comment type="subunit">
    <text evidence="9">Part of the SNAPc complex composed of 5 subunits: SNAPC1, SNAPC2, SNAPC3, SNAPC4 and SNAPC5. SNAPC3 interacts with SNAPC1.</text>
</comment>
<comment type="similarity">
    <text evidence="2">Belongs to the SNAPC3/SRD2 family.</text>
</comment>
<evidence type="ECO:0000313" key="12">
    <source>
        <dbReference type="Proteomes" id="UP000515203"/>
    </source>
</evidence>
<dbReference type="InterPro" id="IPR022042">
    <property type="entry name" value="snRNA-activating_su3"/>
</dbReference>
<evidence type="ECO:0000256" key="4">
    <source>
        <dbReference type="ARBA" id="ARBA00023015"/>
    </source>
</evidence>
<evidence type="ECO:0000259" key="11">
    <source>
        <dbReference type="SMART" id="SM01193"/>
    </source>
</evidence>
<dbReference type="PANTHER" id="PTHR13421:SF16">
    <property type="entry name" value="SNRNA-ACTIVATING PROTEIN COMPLEX SUBUNIT 3"/>
    <property type="match status" value="1"/>
</dbReference>
<dbReference type="Proteomes" id="UP000515203">
    <property type="component" value="Unplaced"/>
</dbReference>
<dbReference type="GO" id="GO:0001046">
    <property type="term" value="F:core promoter sequence-specific DNA binding"/>
    <property type="evidence" value="ECO:0007669"/>
    <property type="project" value="TreeGrafter"/>
</dbReference>
<dbReference type="OrthoDB" id="46583at2759"/>
<organism evidence="12 13">
    <name type="scientific">Octodon degus</name>
    <name type="common">Degu</name>
    <name type="synonym">Sciurus degus</name>
    <dbReference type="NCBI Taxonomy" id="10160"/>
    <lineage>
        <taxon>Eukaryota</taxon>
        <taxon>Metazoa</taxon>
        <taxon>Chordata</taxon>
        <taxon>Craniata</taxon>
        <taxon>Vertebrata</taxon>
        <taxon>Euteleostomi</taxon>
        <taxon>Mammalia</taxon>
        <taxon>Eutheria</taxon>
        <taxon>Euarchontoglires</taxon>
        <taxon>Glires</taxon>
        <taxon>Rodentia</taxon>
        <taxon>Hystricomorpha</taxon>
        <taxon>Octodontidae</taxon>
        <taxon>Octodon</taxon>
    </lineage>
</organism>
<dbReference type="RefSeq" id="XP_012370304.1">
    <property type="nucleotide sequence ID" value="XM_012514850.2"/>
</dbReference>
<dbReference type="SMART" id="SM01193">
    <property type="entry name" value="Enolase_N"/>
    <property type="match status" value="1"/>
</dbReference>
<dbReference type="CTD" id="6619"/>
<comment type="function">
    <text evidence="8">Part of the SNAPc complex required for the transcription of both RNA polymerase II and III small-nuclear RNA genes. Binds to the proximal sequence element (PSE), a non-TATA-box basal promoter element common to these 2 types of genes. Recruits TBP and BRF2 to the U6 snRNA TATA box.</text>
</comment>
<dbReference type="FunCoup" id="A0A6P3VBA1">
    <property type="interactions" value="3275"/>
</dbReference>
<evidence type="ECO:0000256" key="2">
    <source>
        <dbReference type="ARBA" id="ARBA00010410"/>
    </source>
</evidence>
<dbReference type="GO" id="GO:0001006">
    <property type="term" value="F:RNA polymerase III type 3 promoter sequence-specific DNA binding"/>
    <property type="evidence" value="ECO:0007669"/>
    <property type="project" value="TreeGrafter"/>
</dbReference>
<dbReference type="PANTHER" id="PTHR13421">
    <property type="entry name" value="SNRNA-ACTIVATING PROTEIN COMPLEX SUBUNIT 3"/>
    <property type="match status" value="1"/>
</dbReference>
<evidence type="ECO:0000256" key="3">
    <source>
        <dbReference type="ARBA" id="ARBA00013634"/>
    </source>
</evidence>
<evidence type="ECO:0000256" key="1">
    <source>
        <dbReference type="ARBA" id="ARBA00004123"/>
    </source>
</evidence>
<comment type="subcellular location">
    <subcellularLocation>
        <location evidence="1">Nucleus</location>
    </subcellularLocation>
</comment>
<dbReference type="Pfam" id="PF03952">
    <property type="entry name" value="Enolase_N"/>
    <property type="match status" value="1"/>
</dbReference>
<dbReference type="Gene3D" id="3.30.390.10">
    <property type="entry name" value="Enolase-like, N-terminal domain"/>
    <property type="match status" value="1"/>
</dbReference>
<reference evidence="13" key="1">
    <citation type="submission" date="2025-08" db="UniProtKB">
        <authorList>
            <consortium name="RefSeq"/>
        </authorList>
    </citation>
    <scope>IDENTIFICATION</scope>
</reference>
<evidence type="ECO:0000256" key="8">
    <source>
        <dbReference type="ARBA" id="ARBA00025193"/>
    </source>
</evidence>
<gene>
    <name evidence="13" type="primary">Snapc3</name>
</gene>
<keyword evidence="6" id="KW-0804">Transcription</keyword>
<dbReference type="GO" id="GO:0042795">
    <property type="term" value="P:snRNA transcription by RNA polymerase II"/>
    <property type="evidence" value="ECO:0007669"/>
    <property type="project" value="TreeGrafter"/>
</dbReference>
<dbReference type="InterPro" id="IPR020811">
    <property type="entry name" value="Enolase_N"/>
</dbReference>
<dbReference type="GeneID" id="101575688"/>
<keyword evidence="5" id="KW-0238">DNA-binding</keyword>
<keyword evidence="7" id="KW-0539">Nucleus</keyword>
<dbReference type="SUPFAM" id="SSF54826">
    <property type="entry name" value="Enolase N-terminal domain-like"/>
    <property type="match status" value="1"/>
</dbReference>